<dbReference type="EMBL" id="LJNI01000017">
    <property type="protein sequence ID" value="KPJ74063.1"/>
    <property type="molecule type" value="Genomic_DNA"/>
</dbReference>
<dbReference type="Gene3D" id="3.30.2350.10">
    <property type="entry name" value="Pseudouridine synthase"/>
    <property type="match status" value="1"/>
</dbReference>
<dbReference type="InterPro" id="IPR020103">
    <property type="entry name" value="PsdUridine_synth_cat_dom_sf"/>
</dbReference>
<dbReference type="Proteomes" id="UP000051012">
    <property type="component" value="Unassembled WGS sequence"/>
</dbReference>
<keyword evidence="3 5" id="KW-0819">tRNA processing</keyword>
<comment type="similarity">
    <text evidence="2 5">Belongs to the pseudouridine synthase TruB family. Type 1 subfamily.</text>
</comment>
<evidence type="ECO:0000313" key="8">
    <source>
        <dbReference type="Proteomes" id="UP000051012"/>
    </source>
</evidence>
<dbReference type="HAMAP" id="MF_01080">
    <property type="entry name" value="TruB_bact"/>
    <property type="match status" value="1"/>
</dbReference>
<comment type="caution">
    <text evidence="7">The sequence shown here is derived from an EMBL/GenBank/DDBJ whole genome shotgun (WGS) entry which is preliminary data.</text>
</comment>
<dbReference type="GO" id="GO:1990481">
    <property type="term" value="P:mRNA pseudouridine synthesis"/>
    <property type="evidence" value="ECO:0007669"/>
    <property type="project" value="TreeGrafter"/>
</dbReference>
<evidence type="ECO:0000313" key="7">
    <source>
        <dbReference type="EMBL" id="KPJ74063.1"/>
    </source>
</evidence>
<evidence type="ECO:0000256" key="3">
    <source>
        <dbReference type="ARBA" id="ARBA00022694"/>
    </source>
</evidence>
<proteinExistence type="inferred from homology"/>
<evidence type="ECO:0000259" key="6">
    <source>
        <dbReference type="Pfam" id="PF01509"/>
    </source>
</evidence>
<comment type="function">
    <text evidence="5">Responsible for synthesis of pseudouridine from uracil-55 in the psi GC loop of transfer RNAs.</text>
</comment>
<dbReference type="EC" id="5.4.99.25" evidence="5"/>
<dbReference type="NCBIfam" id="TIGR00431">
    <property type="entry name" value="TruB"/>
    <property type="match status" value="1"/>
</dbReference>
<evidence type="ECO:0000256" key="5">
    <source>
        <dbReference type="HAMAP-Rule" id="MF_01080"/>
    </source>
</evidence>
<evidence type="ECO:0000256" key="2">
    <source>
        <dbReference type="ARBA" id="ARBA00005642"/>
    </source>
</evidence>
<keyword evidence="4 5" id="KW-0413">Isomerase</keyword>
<dbReference type="Pfam" id="PF01509">
    <property type="entry name" value="TruB_N"/>
    <property type="match status" value="1"/>
</dbReference>
<comment type="catalytic activity">
    <reaction evidence="1 5">
        <text>uridine(55) in tRNA = pseudouridine(55) in tRNA</text>
        <dbReference type="Rhea" id="RHEA:42532"/>
        <dbReference type="Rhea" id="RHEA-COMP:10101"/>
        <dbReference type="Rhea" id="RHEA-COMP:10102"/>
        <dbReference type="ChEBI" id="CHEBI:65314"/>
        <dbReference type="ChEBI" id="CHEBI:65315"/>
        <dbReference type="EC" id="5.4.99.25"/>
    </reaction>
</comment>
<name>A0A0S7YHR4_UNCT6</name>
<dbReference type="GO" id="GO:0031119">
    <property type="term" value="P:tRNA pseudouridine synthesis"/>
    <property type="evidence" value="ECO:0007669"/>
    <property type="project" value="UniProtKB-UniRule"/>
</dbReference>
<dbReference type="GO" id="GO:0003723">
    <property type="term" value="F:RNA binding"/>
    <property type="evidence" value="ECO:0007669"/>
    <property type="project" value="InterPro"/>
</dbReference>
<reference evidence="7 8" key="1">
    <citation type="journal article" date="2015" name="Microbiome">
        <title>Genomic resolution of linkages in carbon, nitrogen, and sulfur cycling among widespread estuary sediment bacteria.</title>
        <authorList>
            <person name="Baker B.J."/>
            <person name="Lazar C.S."/>
            <person name="Teske A.P."/>
            <person name="Dick G.J."/>
        </authorList>
    </citation>
    <scope>NUCLEOTIDE SEQUENCE [LARGE SCALE GENOMIC DNA]</scope>
    <source>
        <strain evidence="7">DG_78</strain>
    </source>
</reference>
<dbReference type="PANTHER" id="PTHR13767">
    <property type="entry name" value="TRNA-PSEUDOURIDINE SYNTHASE"/>
    <property type="match status" value="1"/>
</dbReference>
<dbReference type="InterPro" id="IPR002501">
    <property type="entry name" value="PsdUridine_synth_N"/>
</dbReference>
<dbReference type="SUPFAM" id="SSF55120">
    <property type="entry name" value="Pseudouridine synthase"/>
    <property type="match status" value="1"/>
</dbReference>
<dbReference type="GO" id="GO:0160148">
    <property type="term" value="F:tRNA pseudouridine(55) synthase activity"/>
    <property type="evidence" value="ECO:0007669"/>
    <property type="project" value="UniProtKB-EC"/>
</dbReference>
<feature type="active site" description="Nucleophile" evidence="5">
    <location>
        <position position="37"/>
    </location>
</feature>
<dbReference type="AlphaFoldDB" id="A0A0S7YHR4"/>
<gene>
    <name evidence="5" type="primary">truB</name>
    <name evidence="7" type="ORF">AMJ52_02145</name>
</gene>
<organism evidence="7 8">
    <name type="scientific">candidate division TA06 bacterium DG_78</name>
    <dbReference type="NCBI Taxonomy" id="1703772"/>
    <lineage>
        <taxon>Bacteria</taxon>
        <taxon>Bacteria division TA06</taxon>
    </lineage>
</organism>
<sequence length="213" mass="23867">MPNGILLIDKPVGFSSFQIVRLLKKQYKKVGHTGTLDPIASGLLLVLIGKQTKNFLMMQTFDKEYVGEFVLGMSTDTYDISGENVYNSQTSGIQGSLQRFNEMAQTFVGEIEQRPPRFSAIKQNGERLYKLSRAGIKVTPKSRKVFVKSFSITAIRFPIVAFHTVVGKGVYIRSLINDFGNIICGGSLLLSLRRVRIGDYHVMHAKRLGNILY</sequence>
<evidence type="ECO:0000256" key="4">
    <source>
        <dbReference type="ARBA" id="ARBA00023235"/>
    </source>
</evidence>
<evidence type="ECO:0000256" key="1">
    <source>
        <dbReference type="ARBA" id="ARBA00000385"/>
    </source>
</evidence>
<dbReference type="InterPro" id="IPR014780">
    <property type="entry name" value="tRNA_psdUridine_synth_TruB"/>
</dbReference>
<accession>A0A0S7YHR4</accession>
<dbReference type="PANTHER" id="PTHR13767:SF2">
    <property type="entry name" value="PSEUDOURIDYLATE SYNTHASE TRUB1"/>
    <property type="match status" value="1"/>
</dbReference>
<feature type="domain" description="Pseudouridine synthase II N-terminal" evidence="6">
    <location>
        <begin position="26"/>
        <end position="172"/>
    </location>
</feature>
<dbReference type="PATRIC" id="fig|1703772.3.peg.736"/>
<protein>
    <recommendedName>
        <fullName evidence="5">tRNA pseudouridine synthase B</fullName>
        <ecNumber evidence="5">5.4.99.25</ecNumber>
    </recommendedName>
    <alternativeName>
        <fullName evidence="5">tRNA pseudouridine(55) synthase</fullName>
        <shortName evidence="5">Psi55 synthase</shortName>
    </alternativeName>
    <alternativeName>
        <fullName evidence="5">tRNA pseudouridylate synthase</fullName>
    </alternativeName>
    <alternativeName>
        <fullName evidence="5">tRNA-uridine isomerase</fullName>
    </alternativeName>
</protein>